<dbReference type="AlphaFoldDB" id="A0A6L9MSC4"/>
<keyword evidence="9" id="KW-1185">Reference proteome</keyword>
<dbReference type="SUPFAM" id="SSF51695">
    <property type="entry name" value="PLC-like phosphodiesterases"/>
    <property type="match status" value="1"/>
</dbReference>
<keyword evidence="3" id="KW-0732">Signal</keyword>
<sequence>MKVSVATRYLFTAPRFIATLVTACLLTAYLPSFAIATSHEDSEASSSSMAGKPFAIIAHRGASGYLPEHTLEAATLAFSLNADFIEQDVVITKDDIPVVLHDIHLETVTNVEEVFADRARKDGRYYARDFTLAELRTLRIHEREDKKQNPVFAKRFSASAPHFSIATLYEHLALIGELNRQFGKSVGVYPEVKSPSFHLAEGVDASKIVIEALQTYKLDGASNNSYLQCFDFNEIKRIRNELGYKGKVVMLIGENSWRESKTDYNWIRSAEGMAKVAEYADGIGPWLNQLFDAQTYDDKPLDKQSSQKTQSTIKAAGWISEAHKHGLTIHPYTYRQDALPLGLSGEQLLNALKTQVKADGIFTDHIPPVAKWRADYLNSNTLHSARL</sequence>
<dbReference type="NCBIfam" id="NF008354">
    <property type="entry name" value="PRK11143.1"/>
    <property type="match status" value="1"/>
</dbReference>
<evidence type="ECO:0000256" key="1">
    <source>
        <dbReference type="ARBA" id="ARBA00007277"/>
    </source>
</evidence>
<dbReference type="InterPro" id="IPR017946">
    <property type="entry name" value="PLC-like_Pdiesterase_TIM-brl"/>
</dbReference>
<dbReference type="GO" id="GO:0006629">
    <property type="term" value="P:lipid metabolic process"/>
    <property type="evidence" value="ECO:0007669"/>
    <property type="project" value="InterPro"/>
</dbReference>
<protein>
    <recommendedName>
        <fullName evidence="2">glycerophosphodiester phosphodiesterase</fullName>
        <ecNumber evidence="2">3.1.4.46</ecNumber>
    </recommendedName>
</protein>
<dbReference type="GO" id="GO:0008889">
    <property type="term" value="F:glycerophosphodiester phosphodiesterase activity"/>
    <property type="evidence" value="ECO:0007669"/>
    <property type="project" value="UniProtKB-EC"/>
</dbReference>
<comment type="catalytic activity">
    <reaction evidence="6">
        <text>a sn-glycero-3-phosphodiester + H2O = an alcohol + sn-glycerol 3-phosphate + H(+)</text>
        <dbReference type="Rhea" id="RHEA:12969"/>
        <dbReference type="ChEBI" id="CHEBI:15377"/>
        <dbReference type="ChEBI" id="CHEBI:15378"/>
        <dbReference type="ChEBI" id="CHEBI:30879"/>
        <dbReference type="ChEBI" id="CHEBI:57597"/>
        <dbReference type="ChEBI" id="CHEBI:83408"/>
        <dbReference type="EC" id="3.1.4.46"/>
    </reaction>
</comment>
<gene>
    <name evidence="8" type="primary">glpQ</name>
    <name evidence="8" type="ORF">GTW09_04585</name>
</gene>
<evidence type="ECO:0000313" key="8">
    <source>
        <dbReference type="EMBL" id="NDW20795.1"/>
    </source>
</evidence>
<dbReference type="RefSeq" id="WP_163110441.1">
    <property type="nucleotide sequence ID" value="NZ_JAAAWP010000002.1"/>
</dbReference>
<evidence type="ECO:0000256" key="3">
    <source>
        <dbReference type="ARBA" id="ARBA00022729"/>
    </source>
</evidence>
<accession>A0A6L9MSC4</accession>
<dbReference type="PANTHER" id="PTHR43620:SF7">
    <property type="entry name" value="GLYCEROPHOSPHODIESTER PHOSPHODIESTERASE GDPD5-RELATED"/>
    <property type="match status" value="1"/>
</dbReference>
<dbReference type="GO" id="GO:0006071">
    <property type="term" value="P:glycerol metabolic process"/>
    <property type="evidence" value="ECO:0007669"/>
    <property type="project" value="UniProtKB-KW"/>
</dbReference>
<keyword evidence="4" id="KW-0319">Glycerol metabolism</keyword>
<comment type="similarity">
    <text evidence="1">Belongs to the glycerophosphoryl diester phosphodiesterase family.</text>
</comment>
<evidence type="ECO:0000256" key="4">
    <source>
        <dbReference type="ARBA" id="ARBA00022798"/>
    </source>
</evidence>
<dbReference type="Gene3D" id="3.20.20.190">
    <property type="entry name" value="Phosphatidylinositol (PI) phosphodiesterase"/>
    <property type="match status" value="1"/>
</dbReference>
<dbReference type="PROSITE" id="PS51704">
    <property type="entry name" value="GP_PDE"/>
    <property type="match status" value="1"/>
</dbReference>
<feature type="domain" description="GP-PDE" evidence="7">
    <location>
        <begin position="54"/>
        <end position="373"/>
    </location>
</feature>
<evidence type="ECO:0000256" key="2">
    <source>
        <dbReference type="ARBA" id="ARBA00012247"/>
    </source>
</evidence>
<dbReference type="Pfam" id="PF03009">
    <property type="entry name" value="GDPD"/>
    <property type="match status" value="1"/>
</dbReference>
<dbReference type="InterPro" id="IPR030395">
    <property type="entry name" value="GP_PDE_dom"/>
</dbReference>
<dbReference type="Proteomes" id="UP000478837">
    <property type="component" value="Unassembled WGS sequence"/>
</dbReference>
<dbReference type="EC" id="3.1.4.46" evidence="2"/>
<evidence type="ECO:0000256" key="5">
    <source>
        <dbReference type="ARBA" id="ARBA00022801"/>
    </source>
</evidence>
<comment type="caution">
    <text evidence="8">The sequence shown here is derived from an EMBL/GenBank/DDBJ whole genome shotgun (WGS) entry which is preliminary data.</text>
</comment>
<evidence type="ECO:0000259" key="7">
    <source>
        <dbReference type="PROSITE" id="PS51704"/>
    </source>
</evidence>
<name>A0A6L9MSC4_9ALTE</name>
<evidence type="ECO:0000313" key="9">
    <source>
        <dbReference type="Proteomes" id="UP000478837"/>
    </source>
</evidence>
<dbReference type="GO" id="GO:0042597">
    <property type="term" value="C:periplasmic space"/>
    <property type="evidence" value="ECO:0007669"/>
    <property type="project" value="TreeGrafter"/>
</dbReference>
<organism evidence="8 9">
    <name type="scientific">Alteromonas hispanica</name>
    <dbReference type="NCBI Taxonomy" id="315421"/>
    <lineage>
        <taxon>Bacteria</taxon>
        <taxon>Pseudomonadati</taxon>
        <taxon>Pseudomonadota</taxon>
        <taxon>Gammaproteobacteria</taxon>
        <taxon>Alteromonadales</taxon>
        <taxon>Alteromonadaceae</taxon>
        <taxon>Alteromonas/Salinimonas group</taxon>
        <taxon>Alteromonas</taxon>
    </lineage>
</organism>
<dbReference type="EMBL" id="JAAAWP010000002">
    <property type="protein sequence ID" value="NDW20795.1"/>
    <property type="molecule type" value="Genomic_DNA"/>
</dbReference>
<keyword evidence="5 8" id="KW-0378">Hydrolase</keyword>
<evidence type="ECO:0000256" key="6">
    <source>
        <dbReference type="ARBA" id="ARBA00047512"/>
    </source>
</evidence>
<reference evidence="8 9" key="1">
    <citation type="submission" date="2020-01" db="EMBL/GenBank/DDBJ databases">
        <title>Genomes of bacteria type strains.</title>
        <authorList>
            <person name="Chen J."/>
            <person name="Zhu S."/>
            <person name="Yang J."/>
        </authorList>
    </citation>
    <scope>NUCLEOTIDE SEQUENCE [LARGE SCALE GENOMIC DNA]</scope>
    <source>
        <strain evidence="8 9">LMG 22958</strain>
    </source>
</reference>
<dbReference type="PANTHER" id="PTHR43620">
    <property type="entry name" value="GLYCEROPHOSPHORYL DIESTER PHOSPHODIESTERASE"/>
    <property type="match status" value="1"/>
</dbReference>
<proteinExistence type="inferred from homology"/>